<sequence>MGGNAFNQHVPDAVFPRMSPATYKSLKAILLPRMEQLYEQVAVPPEAPEKTDHGDLDFVVTQPRTEGTLDRVKDALKAVYSLPQEGRGTSNYAIPADAFDLDMGEGQEGTSSNGLQNTYFQVDVNVCADREDWERTVFLHSYGDTGMILGVIGRGAGLSFGIGGLKLAKPLPTSPPISLHLSSSLLRILEFYGLSRDRLDAGFTTQREVFEWTATSRLFNARKVAPSEQSHLRGKKRRGPRTMYQNFVEFARERADDPAYEPPHETITQDDVLRFFGKDAEHAALLRASRIKQNAREAFSGRVIEQWIGMRGLPVKWVMDAARERLNERYAREHPGGGQLIALDRQPGHEAEAILLSVTPWEVALFEMSTEELQKCVVDVKTEMEESGTFELNWQREDARKAEKLNLKTEQ</sequence>
<dbReference type="Proteomes" id="UP000298390">
    <property type="component" value="Unassembled WGS sequence"/>
</dbReference>
<evidence type="ECO:0000313" key="1">
    <source>
        <dbReference type="EMBL" id="TFY69552.1"/>
    </source>
</evidence>
<organism evidence="1 2">
    <name type="scientific">Rhodofomes roseus</name>
    <dbReference type="NCBI Taxonomy" id="34475"/>
    <lineage>
        <taxon>Eukaryota</taxon>
        <taxon>Fungi</taxon>
        <taxon>Dikarya</taxon>
        <taxon>Basidiomycota</taxon>
        <taxon>Agaricomycotina</taxon>
        <taxon>Agaricomycetes</taxon>
        <taxon>Polyporales</taxon>
        <taxon>Rhodofomes</taxon>
    </lineage>
</organism>
<protein>
    <submittedName>
        <fullName evidence="1">Uncharacterized protein</fullName>
    </submittedName>
</protein>
<name>A0A4Y9Z4P1_9APHY</name>
<gene>
    <name evidence="1" type="ORF">EVJ58_g349</name>
</gene>
<proteinExistence type="predicted"/>
<accession>A0A4Y9Z4P1</accession>
<dbReference type="AlphaFoldDB" id="A0A4Y9Z4P1"/>
<comment type="caution">
    <text evidence="1">The sequence shown here is derived from an EMBL/GenBank/DDBJ whole genome shotgun (WGS) entry which is preliminary data.</text>
</comment>
<dbReference type="EMBL" id="SEKV01000008">
    <property type="protein sequence ID" value="TFY69552.1"/>
    <property type="molecule type" value="Genomic_DNA"/>
</dbReference>
<evidence type="ECO:0000313" key="2">
    <source>
        <dbReference type="Proteomes" id="UP000298390"/>
    </source>
</evidence>
<reference evidence="1 2" key="1">
    <citation type="submission" date="2019-01" db="EMBL/GenBank/DDBJ databases">
        <title>Genome sequencing of the rare red list fungi Fomitopsis rosea.</title>
        <authorList>
            <person name="Buettner E."/>
            <person name="Kellner H."/>
        </authorList>
    </citation>
    <scope>NUCLEOTIDE SEQUENCE [LARGE SCALE GENOMIC DNA]</scope>
    <source>
        <strain evidence="1 2">DSM 105464</strain>
    </source>
</reference>
<dbReference type="STRING" id="34475.A0A4Y9Z4P1"/>